<proteinExistence type="predicted"/>
<accession>A0A4S8LCL6</accession>
<sequence>MPEEGSTSSSSTSSTENPNVRLGSDMRRRCRTCGNRVAYGHALVVCPVHGYWLRVNFIEGWDELEQVYYRIPEQYMLQQAEAWFQEHGPPLSELPGHFEPSDDLLEGLEGFMID</sequence>
<evidence type="ECO:0000313" key="3">
    <source>
        <dbReference type="Proteomes" id="UP000297245"/>
    </source>
</evidence>
<dbReference type="Proteomes" id="UP000297245">
    <property type="component" value="Unassembled WGS sequence"/>
</dbReference>
<name>A0A4S8LCL6_DENBC</name>
<reference evidence="2 3" key="1">
    <citation type="journal article" date="2019" name="Nat. Ecol. Evol.">
        <title>Megaphylogeny resolves global patterns of mushroom evolution.</title>
        <authorList>
            <person name="Varga T."/>
            <person name="Krizsan K."/>
            <person name="Foldi C."/>
            <person name="Dima B."/>
            <person name="Sanchez-Garcia M."/>
            <person name="Sanchez-Ramirez S."/>
            <person name="Szollosi G.J."/>
            <person name="Szarkandi J.G."/>
            <person name="Papp V."/>
            <person name="Albert L."/>
            <person name="Andreopoulos W."/>
            <person name="Angelini C."/>
            <person name="Antonin V."/>
            <person name="Barry K.W."/>
            <person name="Bougher N.L."/>
            <person name="Buchanan P."/>
            <person name="Buyck B."/>
            <person name="Bense V."/>
            <person name="Catcheside P."/>
            <person name="Chovatia M."/>
            <person name="Cooper J."/>
            <person name="Damon W."/>
            <person name="Desjardin D."/>
            <person name="Finy P."/>
            <person name="Geml J."/>
            <person name="Haridas S."/>
            <person name="Hughes K."/>
            <person name="Justo A."/>
            <person name="Karasinski D."/>
            <person name="Kautmanova I."/>
            <person name="Kiss B."/>
            <person name="Kocsube S."/>
            <person name="Kotiranta H."/>
            <person name="LaButti K.M."/>
            <person name="Lechner B.E."/>
            <person name="Liimatainen K."/>
            <person name="Lipzen A."/>
            <person name="Lukacs Z."/>
            <person name="Mihaltcheva S."/>
            <person name="Morgado L.N."/>
            <person name="Niskanen T."/>
            <person name="Noordeloos M.E."/>
            <person name="Ohm R.A."/>
            <person name="Ortiz-Santana B."/>
            <person name="Ovrebo C."/>
            <person name="Racz N."/>
            <person name="Riley R."/>
            <person name="Savchenko A."/>
            <person name="Shiryaev A."/>
            <person name="Soop K."/>
            <person name="Spirin V."/>
            <person name="Szebenyi C."/>
            <person name="Tomsovsky M."/>
            <person name="Tulloss R.E."/>
            <person name="Uehling J."/>
            <person name="Grigoriev I.V."/>
            <person name="Vagvolgyi C."/>
            <person name="Papp T."/>
            <person name="Martin F.M."/>
            <person name="Miettinen O."/>
            <person name="Hibbett D.S."/>
            <person name="Nagy L.G."/>
        </authorList>
    </citation>
    <scope>NUCLEOTIDE SEQUENCE [LARGE SCALE GENOMIC DNA]</scope>
    <source>
        <strain evidence="2 3">CBS 962.96</strain>
    </source>
</reference>
<evidence type="ECO:0000313" key="2">
    <source>
        <dbReference type="EMBL" id="THU86078.1"/>
    </source>
</evidence>
<gene>
    <name evidence="2" type="ORF">K435DRAFT_868640</name>
</gene>
<protein>
    <submittedName>
        <fullName evidence="2">Uncharacterized protein</fullName>
    </submittedName>
</protein>
<keyword evidence="3" id="KW-1185">Reference proteome</keyword>
<feature type="region of interest" description="Disordered" evidence="1">
    <location>
        <begin position="1"/>
        <end position="24"/>
    </location>
</feature>
<feature type="compositionally biased region" description="Low complexity" evidence="1">
    <location>
        <begin position="1"/>
        <end position="15"/>
    </location>
</feature>
<organism evidence="2 3">
    <name type="scientific">Dendrothele bispora (strain CBS 962.96)</name>
    <dbReference type="NCBI Taxonomy" id="1314807"/>
    <lineage>
        <taxon>Eukaryota</taxon>
        <taxon>Fungi</taxon>
        <taxon>Dikarya</taxon>
        <taxon>Basidiomycota</taxon>
        <taxon>Agaricomycotina</taxon>
        <taxon>Agaricomycetes</taxon>
        <taxon>Agaricomycetidae</taxon>
        <taxon>Agaricales</taxon>
        <taxon>Agaricales incertae sedis</taxon>
        <taxon>Dendrothele</taxon>
    </lineage>
</organism>
<evidence type="ECO:0000256" key="1">
    <source>
        <dbReference type="SAM" id="MobiDB-lite"/>
    </source>
</evidence>
<dbReference type="EMBL" id="ML179514">
    <property type="protein sequence ID" value="THU86078.1"/>
    <property type="molecule type" value="Genomic_DNA"/>
</dbReference>
<dbReference type="AlphaFoldDB" id="A0A4S8LCL6"/>